<organism evidence="1 2">
    <name type="scientific">Apiospora saccharicola</name>
    <dbReference type="NCBI Taxonomy" id="335842"/>
    <lineage>
        <taxon>Eukaryota</taxon>
        <taxon>Fungi</taxon>
        <taxon>Dikarya</taxon>
        <taxon>Ascomycota</taxon>
        <taxon>Pezizomycotina</taxon>
        <taxon>Sordariomycetes</taxon>
        <taxon>Xylariomycetidae</taxon>
        <taxon>Amphisphaeriales</taxon>
        <taxon>Apiosporaceae</taxon>
        <taxon>Apiospora</taxon>
    </lineage>
</organism>
<dbReference type="Proteomes" id="UP001446871">
    <property type="component" value="Unassembled WGS sequence"/>
</dbReference>
<proteinExistence type="predicted"/>
<gene>
    <name evidence="1" type="ORF">PG996_011003</name>
</gene>
<evidence type="ECO:0000313" key="1">
    <source>
        <dbReference type="EMBL" id="KAK8057066.1"/>
    </source>
</evidence>
<accession>A0ABR1UG34</accession>
<sequence length="140" mass="15412">MAAKFAAPYATIVPGEYREPEEPRYPIIIAADSPVSSPEKLQALFGLPKLPKVTTVKQVDEHGVTYAEPEDGGLEFETCNVDFDEWKRVTEDTEYRIVCVFFKGVSRNAVYVHTIHGATCDEDPEKAGTDGTSVATVNDD</sequence>
<name>A0ABR1UG34_9PEZI</name>
<evidence type="ECO:0000313" key="2">
    <source>
        <dbReference type="Proteomes" id="UP001446871"/>
    </source>
</evidence>
<comment type="caution">
    <text evidence="1">The sequence shown here is derived from an EMBL/GenBank/DDBJ whole genome shotgun (WGS) entry which is preliminary data.</text>
</comment>
<dbReference type="EMBL" id="JAQQWM010000007">
    <property type="protein sequence ID" value="KAK8057066.1"/>
    <property type="molecule type" value="Genomic_DNA"/>
</dbReference>
<keyword evidence="2" id="KW-1185">Reference proteome</keyword>
<protein>
    <submittedName>
        <fullName evidence="1">Uncharacterized protein</fullName>
    </submittedName>
</protein>
<reference evidence="1 2" key="1">
    <citation type="submission" date="2023-01" db="EMBL/GenBank/DDBJ databases">
        <title>Analysis of 21 Apiospora genomes using comparative genomics revels a genus with tremendous synthesis potential of carbohydrate active enzymes and secondary metabolites.</title>
        <authorList>
            <person name="Sorensen T."/>
        </authorList>
    </citation>
    <scope>NUCLEOTIDE SEQUENCE [LARGE SCALE GENOMIC DNA]</scope>
    <source>
        <strain evidence="1 2">CBS 83171</strain>
    </source>
</reference>